<evidence type="ECO:0000313" key="3">
    <source>
        <dbReference type="Proteomes" id="UP000015346"/>
    </source>
</evidence>
<protein>
    <submittedName>
        <fullName evidence="2">Uncharacterized protein</fullName>
    </submittedName>
</protein>
<dbReference type="Proteomes" id="UP000015346">
    <property type="component" value="Unassembled WGS sequence"/>
</dbReference>
<evidence type="ECO:0000256" key="1">
    <source>
        <dbReference type="SAM" id="MobiDB-lite"/>
    </source>
</evidence>
<proteinExistence type="predicted"/>
<organism evidence="2 3">
    <name type="scientific">Rubellimicrobium thermophilum DSM 16684</name>
    <dbReference type="NCBI Taxonomy" id="1123069"/>
    <lineage>
        <taxon>Bacteria</taxon>
        <taxon>Pseudomonadati</taxon>
        <taxon>Pseudomonadota</taxon>
        <taxon>Alphaproteobacteria</taxon>
        <taxon>Rhodobacterales</taxon>
        <taxon>Roseobacteraceae</taxon>
        <taxon>Rubellimicrobium</taxon>
    </lineage>
</organism>
<dbReference type="STRING" id="1123069.ruthe_01357"/>
<reference evidence="2 3" key="1">
    <citation type="journal article" date="2013" name="Stand. Genomic Sci.">
        <title>Genome sequence of the reddish-pigmented Rubellimicrobium thermophilum type strain (DSM 16684(T)), a member of the Roseobacter clade.</title>
        <authorList>
            <person name="Fiebig A."/>
            <person name="Riedel T."/>
            <person name="Gronow S."/>
            <person name="Petersen J."/>
            <person name="Klenk H.P."/>
            <person name="Goker M."/>
        </authorList>
    </citation>
    <scope>NUCLEOTIDE SEQUENCE [LARGE SCALE GENOMIC DNA]</scope>
    <source>
        <strain evidence="2 3">DSM 16684</strain>
    </source>
</reference>
<name>S9QYW5_9RHOB</name>
<keyword evidence="3" id="KW-1185">Reference proteome</keyword>
<dbReference type="AlphaFoldDB" id="S9QYW5"/>
<accession>S9QYW5</accession>
<dbReference type="EMBL" id="AOLV01000010">
    <property type="protein sequence ID" value="EPX86541.1"/>
    <property type="molecule type" value="Genomic_DNA"/>
</dbReference>
<feature type="region of interest" description="Disordered" evidence="1">
    <location>
        <begin position="55"/>
        <end position="85"/>
    </location>
</feature>
<dbReference type="HOGENOM" id="CLU_2510649_0_0_5"/>
<evidence type="ECO:0000313" key="2">
    <source>
        <dbReference type="EMBL" id="EPX86541.1"/>
    </source>
</evidence>
<comment type="caution">
    <text evidence="2">The sequence shown here is derived from an EMBL/GenBank/DDBJ whole genome shotgun (WGS) entry which is preliminary data.</text>
</comment>
<sequence>MTQELMPALGDAEPTGMTVEELHAQIGLQIADGLGNGRLRDRQRLRGLRDRAVLGHGDKGTKLTQRVGHDSPMGPQGALLRKGPA</sequence>
<gene>
    <name evidence="2" type="ORF">ruthe_01357</name>
</gene>